<dbReference type="Proteomes" id="UP000050525">
    <property type="component" value="Unassembled WGS sequence"/>
</dbReference>
<comment type="caution">
    <text evidence="1">The sequence shown here is derived from an EMBL/GenBank/DDBJ whole genome shotgun (WGS) entry which is preliminary data.</text>
</comment>
<reference evidence="1 2" key="1">
    <citation type="journal article" date="2012" name="Genome Biol.">
        <title>Sequencing three crocodilian genomes to illuminate the evolution of archosaurs and amniotes.</title>
        <authorList>
            <person name="St John J.A."/>
            <person name="Braun E.L."/>
            <person name="Isberg S.R."/>
            <person name="Miles L.G."/>
            <person name="Chong A.Y."/>
            <person name="Gongora J."/>
            <person name="Dalzell P."/>
            <person name="Moran C."/>
            <person name="Bed'hom B."/>
            <person name="Abzhanov A."/>
            <person name="Burgess S.C."/>
            <person name="Cooksey A.M."/>
            <person name="Castoe T.A."/>
            <person name="Crawford N.G."/>
            <person name="Densmore L.D."/>
            <person name="Drew J.C."/>
            <person name="Edwards S.V."/>
            <person name="Faircloth B.C."/>
            <person name="Fujita M.K."/>
            <person name="Greenwold M.J."/>
            <person name="Hoffmann F.G."/>
            <person name="Howard J.M."/>
            <person name="Iguchi T."/>
            <person name="Janes D.E."/>
            <person name="Khan S.Y."/>
            <person name="Kohno S."/>
            <person name="de Koning A.J."/>
            <person name="Lance S.L."/>
            <person name="McCarthy F.M."/>
            <person name="McCormack J.E."/>
            <person name="Merchant M.E."/>
            <person name="Peterson D.G."/>
            <person name="Pollock D.D."/>
            <person name="Pourmand N."/>
            <person name="Raney B.J."/>
            <person name="Roessler K.A."/>
            <person name="Sanford J.R."/>
            <person name="Sawyer R.H."/>
            <person name="Schmidt C.J."/>
            <person name="Triplett E.W."/>
            <person name="Tuberville T.D."/>
            <person name="Venegas-Anaya M."/>
            <person name="Howard J.T."/>
            <person name="Jarvis E.D."/>
            <person name="Guillette L.J.Jr."/>
            <person name="Glenn T.C."/>
            <person name="Green R.E."/>
            <person name="Ray D.A."/>
        </authorList>
    </citation>
    <scope>NUCLEOTIDE SEQUENCE [LARGE SCALE GENOMIC DNA]</scope>
    <source>
        <strain evidence="1">KSC_2009_1</strain>
    </source>
</reference>
<gene>
    <name evidence="1" type="ORF">Y1Q_0009358</name>
</gene>
<dbReference type="EMBL" id="AKHW03003879">
    <property type="protein sequence ID" value="KYO32757.1"/>
    <property type="molecule type" value="Genomic_DNA"/>
</dbReference>
<dbReference type="AlphaFoldDB" id="A0A151N7M4"/>
<sequence>MATGNRTWVSPTRVLDPVLRLHSAARKRSSMSSAVRNTNSLTYESIFFQKLLKAWSPDPDCTLKHTPTYP</sequence>
<proteinExistence type="predicted"/>
<protein>
    <submittedName>
        <fullName evidence="1">Uncharacterized protein</fullName>
    </submittedName>
</protein>
<evidence type="ECO:0000313" key="2">
    <source>
        <dbReference type="Proteomes" id="UP000050525"/>
    </source>
</evidence>
<evidence type="ECO:0000313" key="1">
    <source>
        <dbReference type="EMBL" id="KYO32757.1"/>
    </source>
</evidence>
<keyword evidence="2" id="KW-1185">Reference proteome</keyword>
<organism evidence="1 2">
    <name type="scientific">Alligator mississippiensis</name>
    <name type="common">American alligator</name>
    <dbReference type="NCBI Taxonomy" id="8496"/>
    <lineage>
        <taxon>Eukaryota</taxon>
        <taxon>Metazoa</taxon>
        <taxon>Chordata</taxon>
        <taxon>Craniata</taxon>
        <taxon>Vertebrata</taxon>
        <taxon>Euteleostomi</taxon>
        <taxon>Archelosauria</taxon>
        <taxon>Archosauria</taxon>
        <taxon>Crocodylia</taxon>
        <taxon>Alligatoridae</taxon>
        <taxon>Alligatorinae</taxon>
        <taxon>Alligator</taxon>
    </lineage>
</organism>
<accession>A0A151N7M4</accession>
<name>A0A151N7M4_ALLMI</name>